<reference evidence="2 3" key="1">
    <citation type="journal article" date="2019" name="Int. J. Syst. Evol. Microbiol.">
        <title>The Global Catalogue of Microorganisms (GCM) 10K type strain sequencing project: providing services to taxonomists for standard genome sequencing and annotation.</title>
        <authorList>
            <consortium name="The Broad Institute Genomics Platform"/>
            <consortium name="The Broad Institute Genome Sequencing Center for Infectious Disease"/>
            <person name="Wu L."/>
            <person name="Ma J."/>
        </authorList>
    </citation>
    <scope>NUCLEOTIDE SEQUENCE [LARGE SCALE GENOMIC DNA]</scope>
    <source>
        <strain evidence="2 3">JCM 9731</strain>
    </source>
</reference>
<keyword evidence="1" id="KW-0472">Membrane</keyword>
<comment type="caution">
    <text evidence="2">The sequence shown here is derived from an EMBL/GenBank/DDBJ whole genome shotgun (WGS) entry which is preliminary data.</text>
</comment>
<evidence type="ECO:0000313" key="2">
    <source>
        <dbReference type="EMBL" id="GAA0327295.1"/>
    </source>
</evidence>
<evidence type="ECO:0000256" key="1">
    <source>
        <dbReference type="SAM" id="Phobius"/>
    </source>
</evidence>
<proteinExistence type="predicted"/>
<dbReference type="RefSeq" id="WP_343798219.1">
    <property type="nucleotide sequence ID" value="NZ_BAAADJ010000018.1"/>
</dbReference>
<feature type="transmembrane region" description="Helical" evidence="1">
    <location>
        <begin position="100"/>
        <end position="121"/>
    </location>
</feature>
<keyword evidence="1" id="KW-0812">Transmembrane</keyword>
<protein>
    <submittedName>
        <fullName evidence="2">Uncharacterized protein</fullName>
    </submittedName>
</protein>
<name>A0ABN0W701_9BACI</name>
<gene>
    <name evidence="2" type="ORF">GCM10008967_17250</name>
</gene>
<dbReference type="Proteomes" id="UP001500782">
    <property type="component" value="Unassembled WGS sequence"/>
</dbReference>
<organism evidence="2 3">
    <name type="scientific">Bacillus carboniphilus</name>
    <dbReference type="NCBI Taxonomy" id="86663"/>
    <lineage>
        <taxon>Bacteria</taxon>
        <taxon>Bacillati</taxon>
        <taxon>Bacillota</taxon>
        <taxon>Bacilli</taxon>
        <taxon>Bacillales</taxon>
        <taxon>Bacillaceae</taxon>
        <taxon>Bacillus</taxon>
    </lineage>
</organism>
<accession>A0ABN0W701</accession>
<dbReference type="EMBL" id="BAAADJ010000018">
    <property type="protein sequence ID" value="GAA0327295.1"/>
    <property type="molecule type" value="Genomic_DNA"/>
</dbReference>
<feature type="transmembrane region" description="Helical" evidence="1">
    <location>
        <begin position="69"/>
        <end position="88"/>
    </location>
</feature>
<evidence type="ECO:0000313" key="3">
    <source>
        <dbReference type="Proteomes" id="UP001500782"/>
    </source>
</evidence>
<sequence>MNFSFKSASLGAKLIVVSTIAAIISLFLPWVDLGLFGTASGFQQEGYLLLIPFIYPVYRVLKGLSLNRVIGLICGVIAIIGSILFLSSKSVDFMGETINGAGSGLYLCVAAAVLLTVGVFLDKPKQV</sequence>
<feature type="transmembrane region" description="Helical" evidence="1">
    <location>
        <begin position="36"/>
        <end position="57"/>
    </location>
</feature>
<keyword evidence="1" id="KW-1133">Transmembrane helix</keyword>
<feature type="transmembrane region" description="Helical" evidence="1">
    <location>
        <begin position="12"/>
        <end position="30"/>
    </location>
</feature>
<keyword evidence="3" id="KW-1185">Reference proteome</keyword>